<comment type="caution">
    <text evidence="1">The sequence shown here is derived from an EMBL/GenBank/DDBJ whole genome shotgun (WGS) entry which is preliminary data.</text>
</comment>
<evidence type="ECO:0008006" key="3">
    <source>
        <dbReference type="Google" id="ProtNLM"/>
    </source>
</evidence>
<accession>A0A0L6W816</accession>
<protein>
    <recommendedName>
        <fullName evidence="3">PASTA domain-containing protein</fullName>
    </recommendedName>
</protein>
<dbReference type="Proteomes" id="UP000037175">
    <property type="component" value="Unassembled WGS sequence"/>
</dbReference>
<sequence>MHGGTAKDLPDLIGFDINEALETLDRLGYKVKEVQVTKPIFATEPIGGAKVVRLKPVGDNLLQVVVAYQDYLKGGA</sequence>
<keyword evidence="2" id="KW-1185">Reference proteome</keyword>
<name>A0A0L6W816_9FIRM</name>
<dbReference type="AlphaFoldDB" id="A0A0L6W816"/>
<organism evidence="1 2">
    <name type="scientific">Thermincola ferriacetica</name>
    <dbReference type="NCBI Taxonomy" id="281456"/>
    <lineage>
        <taxon>Bacteria</taxon>
        <taxon>Bacillati</taxon>
        <taxon>Bacillota</taxon>
        <taxon>Clostridia</taxon>
        <taxon>Eubacteriales</taxon>
        <taxon>Thermincolaceae</taxon>
        <taxon>Thermincola</taxon>
    </lineage>
</organism>
<dbReference type="EMBL" id="LGTE01000001">
    <property type="protein sequence ID" value="KNZ71234.1"/>
    <property type="molecule type" value="Genomic_DNA"/>
</dbReference>
<evidence type="ECO:0000313" key="1">
    <source>
        <dbReference type="EMBL" id="KNZ71234.1"/>
    </source>
</evidence>
<dbReference type="RefSeq" id="WP_013120235.1">
    <property type="nucleotide sequence ID" value="NZ_LGTE01000001.1"/>
</dbReference>
<proteinExistence type="predicted"/>
<evidence type="ECO:0000313" key="2">
    <source>
        <dbReference type="Proteomes" id="UP000037175"/>
    </source>
</evidence>
<reference evidence="2" key="1">
    <citation type="submission" date="2015-07" db="EMBL/GenBank/DDBJ databases">
        <title>Complete Genome of Thermincola ferriacetica strain Z-0001T.</title>
        <authorList>
            <person name="Lusk B."/>
            <person name="Badalamenti J.P."/>
            <person name="Parameswaran P."/>
            <person name="Bond D.R."/>
            <person name="Torres C.I."/>
        </authorList>
    </citation>
    <scope>NUCLEOTIDE SEQUENCE [LARGE SCALE GENOMIC DNA]</scope>
    <source>
        <strain evidence="2">Z-0001</strain>
    </source>
</reference>
<gene>
    <name evidence="1" type="ORF">Tfer_0313</name>
</gene>